<evidence type="ECO:0000313" key="9">
    <source>
        <dbReference type="EMBL" id="QDG51376.1"/>
    </source>
</evidence>
<dbReference type="OrthoDB" id="5378360at2"/>
<dbReference type="PROSITE" id="PS50894">
    <property type="entry name" value="HPT"/>
    <property type="match status" value="1"/>
</dbReference>
<dbReference type="InterPro" id="IPR036890">
    <property type="entry name" value="HATPase_C_sf"/>
</dbReference>
<dbReference type="Pfam" id="PF08448">
    <property type="entry name" value="PAS_4"/>
    <property type="match status" value="1"/>
</dbReference>
<sequence>MQHMVSSLFTAAVESCKQLSSALGSPDDLIVLLDQDLRPEEAYRPARTDADRGNPASYVTAHFAKMENGAQIRQALEARAREVVRTGDPAAMLYHTTIEQHRRTYSSRITPRTDTDGDVCGVVVCCRDITAAEEIETQLDRLKADVSEALRTQIEFIAQASHELRTPLNGILGIAEVLKDTNLDTDQKHLVDVLGASGEVLRDIIDDVLDFSRHTRTSTELEHIPFDLHDVLGDVIQLMAMPAEAKGLELALRFPPDAPRNFFGDAGRIRQVVLNLVSNAIKFTDDGHVLVEVAAEPIEDERMQVTITVEDTGIGIAPDEHDVLFEAFSQATTAISRREQGSGLGLAICKQLTELMGGQIAVDSQPDEGTRFRVTVELARLSNVILPVLAADLHGRRALLVDPNHIQRWISQEYLQDADMRVTCADAAGDALDLMREAVAQHDPFDVVLIARQLTRGDGPTLGRLIKSDPTLSHTPLLLLCPVHLDESPHPSFPSKDFEARLLRPIRPGILLDSVAAAIEGGFAELTSEPVDVDPDAFAAEIEKSVEAHAETEVDSTPSHVLVVEDDPVSQMVTVRMLERAGHNADLAESGEQALELIDPDRHRVVLLDCQMPGLSGFETARRIRARGIDTPIVALTAAAVEGIEQHCREAGMDAYLPKPVRYQCLCSVVERWSGENSSTEEFDPGDLPAALDLEGLVDRFEDDVEFIDEVTDMFRSDVHRLMGNLVDALSERDARRLARNAHTLAGAAAQAGAMAISELASRTEQAADMLDWEDCERLCWAIGAHHRLYEARVAEYRAQRV</sequence>
<evidence type="ECO:0000256" key="4">
    <source>
        <dbReference type="PROSITE-ProRule" id="PRU00110"/>
    </source>
</evidence>
<evidence type="ECO:0000259" key="7">
    <source>
        <dbReference type="PROSITE" id="PS50110"/>
    </source>
</evidence>
<dbReference type="InterPro" id="IPR001789">
    <property type="entry name" value="Sig_transdc_resp-reg_receiver"/>
</dbReference>
<dbReference type="InterPro" id="IPR005467">
    <property type="entry name" value="His_kinase_dom"/>
</dbReference>
<dbReference type="CDD" id="cd00082">
    <property type="entry name" value="HisKA"/>
    <property type="match status" value="1"/>
</dbReference>
<comment type="catalytic activity">
    <reaction evidence="1">
        <text>ATP + protein L-histidine = ADP + protein N-phospho-L-histidine.</text>
        <dbReference type="EC" id="2.7.13.3"/>
    </reaction>
</comment>
<keyword evidence="3 5" id="KW-0597">Phosphoprotein</keyword>
<evidence type="ECO:0000256" key="5">
    <source>
        <dbReference type="PROSITE-ProRule" id="PRU00169"/>
    </source>
</evidence>
<dbReference type="PANTHER" id="PTHR45339:SF5">
    <property type="entry name" value="HISTIDINE KINASE"/>
    <property type="match status" value="1"/>
</dbReference>
<name>A0A4Y6PSR8_PERCE</name>
<dbReference type="Gene3D" id="3.30.565.10">
    <property type="entry name" value="Histidine kinase-like ATPase, C-terminal domain"/>
    <property type="match status" value="1"/>
</dbReference>
<proteinExistence type="predicted"/>
<dbReference type="SMART" id="SM00448">
    <property type="entry name" value="REC"/>
    <property type="match status" value="2"/>
</dbReference>
<accession>A0A4Y6PSR8</accession>
<dbReference type="GO" id="GO:0000155">
    <property type="term" value="F:phosphorelay sensor kinase activity"/>
    <property type="evidence" value="ECO:0007669"/>
    <property type="project" value="InterPro"/>
</dbReference>
<dbReference type="FunFam" id="3.30.565.10:FF:000010">
    <property type="entry name" value="Sensor histidine kinase RcsC"/>
    <property type="match status" value="1"/>
</dbReference>
<dbReference type="RefSeq" id="WP_141197859.1">
    <property type="nucleotide sequence ID" value="NZ_CP041186.1"/>
</dbReference>
<evidence type="ECO:0000256" key="2">
    <source>
        <dbReference type="ARBA" id="ARBA00012438"/>
    </source>
</evidence>
<feature type="domain" description="Response regulatory" evidence="7">
    <location>
        <begin position="560"/>
        <end position="674"/>
    </location>
</feature>
<dbReference type="PROSITE" id="PS50109">
    <property type="entry name" value="HIS_KIN"/>
    <property type="match status" value="1"/>
</dbReference>
<dbReference type="SUPFAM" id="SSF52172">
    <property type="entry name" value="CheY-like"/>
    <property type="match status" value="2"/>
</dbReference>
<dbReference type="InterPro" id="IPR004358">
    <property type="entry name" value="Sig_transdc_His_kin-like_C"/>
</dbReference>
<evidence type="ECO:0000313" key="10">
    <source>
        <dbReference type="Proteomes" id="UP000315995"/>
    </source>
</evidence>
<organism evidence="9 10">
    <name type="scientific">Persicimonas caeni</name>
    <dbReference type="NCBI Taxonomy" id="2292766"/>
    <lineage>
        <taxon>Bacteria</taxon>
        <taxon>Deltaproteobacteria</taxon>
        <taxon>Bradymonadales</taxon>
        <taxon>Bradymonadaceae</taxon>
        <taxon>Persicimonas</taxon>
    </lineage>
</organism>
<dbReference type="InterPro" id="IPR011006">
    <property type="entry name" value="CheY-like_superfamily"/>
</dbReference>
<dbReference type="CDD" id="cd17546">
    <property type="entry name" value="REC_hyHK_CKI1_RcsC-like"/>
    <property type="match status" value="1"/>
</dbReference>
<dbReference type="EMBL" id="CP041186">
    <property type="protein sequence ID" value="QDG51376.1"/>
    <property type="molecule type" value="Genomic_DNA"/>
</dbReference>
<dbReference type="CDD" id="cd00156">
    <property type="entry name" value="REC"/>
    <property type="match status" value="1"/>
</dbReference>
<keyword evidence="10" id="KW-1185">Reference proteome</keyword>
<protein>
    <recommendedName>
        <fullName evidence="2">histidine kinase</fullName>
        <ecNumber evidence="2">2.7.13.3</ecNumber>
    </recommendedName>
</protein>
<dbReference type="SMART" id="SM00388">
    <property type="entry name" value="HisKA"/>
    <property type="match status" value="1"/>
</dbReference>
<gene>
    <name evidence="9" type="ORF">FIV42_11675</name>
</gene>
<dbReference type="GO" id="GO:0005886">
    <property type="term" value="C:plasma membrane"/>
    <property type="evidence" value="ECO:0007669"/>
    <property type="project" value="UniProtKB-SubCell"/>
</dbReference>
<dbReference type="CDD" id="cd16922">
    <property type="entry name" value="HATPase_EvgS-ArcB-TorS-like"/>
    <property type="match status" value="1"/>
</dbReference>
<dbReference type="InterPro" id="IPR003661">
    <property type="entry name" value="HisK_dim/P_dom"/>
</dbReference>
<reference evidence="9 10" key="1">
    <citation type="submission" date="2019-06" db="EMBL/GenBank/DDBJ databases">
        <title>Persicimonas caeni gen. nov., sp. nov., a predatory bacterium isolated from solar saltern.</title>
        <authorList>
            <person name="Wang S."/>
        </authorList>
    </citation>
    <scope>NUCLEOTIDE SEQUENCE [LARGE SCALE GENOMIC DNA]</scope>
    <source>
        <strain evidence="9 10">YN101</strain>
    </source>
</reference>
<feature type="domain" description="HPt" evidence="8">
    <location>
        <begin position="704"/>
        <end position="802"/>
    </location>
</feature>
<dbReference type="InterPro" id="IPR008207">
    <property type="entry name" value="Sig_transdc_His_kin_Hpt_dom"/>
</dbReference>
<dbReference type="PANTHER" id="PTHR45339">
    <property type="entry name" value="HYBRID SIGNAL TRANSDUCTION HISTIDINE KINASE J"/>
    <property type="match status" value="1"/>
</dbReference>
<dbReference type="EC" id="2.7.13.3" evidence="2"/>
<dbReference type="GO" id="GO:0005524">
    <property type="term" value="F:ATP binding"/>
    <property type="evidence" value="ECO:0007669"/>
    <property type="project" value="UniProtKB-KW"/>
</dbReference>
<dbReference type="SUPFAM" id="SSF47226">
    <property type="entry name" value="Histidine-containing phosphotransfer domain, HPT domain"/>
    <property type="match status" value="1"/>
</dbReference>
<evidence type="ECO:0000256" key="1">
    <source>
        <dbReference type="ARBA" id="ARBA00000085"/>
    </source>
</evidence>
<dbReference type="Pfam" id="PF02518">
    <property type="entry name" value="HATPase_c"/>
    <property type="match status" value="1"/>
</dbReference>
<evidence type="ECO:0000256" key="3">
    <source>
        <dbReference type="ARBA" id="ARBA00022553"/>
    </source>
</evidence>
<dbReference type="SMART" id="SM00387">
    <property type="entry name" value="HATPase_c"/>
    <property type="match status" value="1"/>
</dbReference>
<evidence type="ECO:0000259" key="6">
    <source>
        <dbReference type="PROSITE" id="PS50109"/>
    </source>
</evidence>
<dbReference type="PROSITE" id="PS50110">
    <property type="entry name" value="RESPONSE_REGULATORY"/>
    <property type="match status" value="2"/>
</dbReference>
<dbReference type="InterPro" id="IPR003594">
    <property type="entry name" value="HATPase_dom"/>
</dbReference>
<comment type="caution">
    <text evidence="5">Lacks conserved residue(s) required for the propagation of feature annotation.</text>
</comment>
<dbReference type="Proteomes" id="UP000315995">
    <property type="component" value="Chromosome"/>
</dbReference>
<evidence type="ECO:0000259" key="8">
    <source>
        <dbReference type="PROSITE" id="PS50894"/>
    </source>
</evidence>
<dbReference type="AlphaFoldDB" id="A0A4Y6PSR8"/>
<dbReference type="Gene3D" id="1.20.120.160">
    <property type="entry name" value="HPT domain"/>
    <property type="match status" value="1"/>
</dbReference>
<dbReference type="InterPro" id="IPR036097">
    <property type="entry name" value="HisK_dim/P_sf"/>
</dbReference>
<feature type="domain" description="Response regulatory" evidence="7">
    <location>
        <begin position="397"/>
        <end position="519"/>
    </location>
</feature>
<feature type="modified residue" description="4-aspartylphosphate" evidence="5">
    <location>
        <position position="609"/>
    </location>
</feature>
<feature type="domain" description="Histidine kinase" evidence="6">
    <location>
        <begin position="159"/>
        <end position="380"/>
    </location>
</feature>
<dbReference type="SUPFAM" id="SSF47384">
    <property type="entry name" value="Homodimeric domain of signal transducing histidine kinase"/>
    <property type="match status" value="1"/>
</dbReference>
<feature type="modified residue" description="Phosphohistidine" evidence="4">
    <location>
        <position position="743"/>
    </location>
</feature>
<accession>A0A5B8Y5R3</accession>
<dbReference type="InterPro" id="IPR013656">
    <property type="entry name" value="PAS_4"/>
</dbReference>
<dbReference type="Pfam" id="PF01627">
    <property type="entry name" value="Hpt"/>
    <property type="match status" value="1"/>
</dbReference>
<dbReference type="InterPro" id="IPR036641">
    <property type="entry name" value="HPT_dom_sf"/>
</dbReference>
<dbReference type="Gene3D" id="3.30.450.20">
    <property type="entry name" value="PAS domain"/>
    <property type="match status" value="1"/>
</dbReference>
<dbReference type="Gene3D" id="3.40.50.2300">
    <property type="match status" value="2"/>
</dbReference>
<dbReference type="SUPFAM" id="SSF55874">
    <property type="entry name" value="ATPase domain of HSP90 chaperone/DNA topoisomerase II/histidine kinase"/>
    <property type="match status" value="1"/>
</dbReference>
<dbReference type="Pfam" id="PF00512">
    <property type="entry name" value="HisKA"/>
    <property type="match status" value="1"/>
</dbReference>
<dbReference type="PRINTS" id="PR00344">
    <property type="entry name" value="BCTRLSENSOR"/>
</dbReference>
<dbReference type="Pfam" id="PF00072">
    <property type="entry name" value="Response_reg"/>
    <property type="match status" value="1"/>
</dbReference>
<dbReference type="Gene3D" id="1.10.287.130">
    <property type="match status" value="1"/>
</dbReference>